<dbReference type="EMBL" id="CAJNNV010011976">
    <property type="protein sequence ID" value="CAE8600253.1"/>
    <property type="molecule type" value="Genomic_DNA"/>
</dbReference>
<feature type="non-terminal residue" evidence="1">
    <location>
        <position position="127"/>
    </location>
</feature>
<evidence type="ECO:0000313" key="1">
    <source>
        <dbReference type="EMBL" id="CAE8600253.1"/>
    </source>
</evidence>
<feature type="non-terminal residue" evidence="1">
    <location>
        <position position="1"/>
    </location>
</feature>
<sequence>SRYLHPDFKLERRTGRGRCIVAEQGCKSGELVLVDAPLAVSPSQVALQEEVCRTAKENLDFRKVLFSFCGDDDDDEARVKASTSEDEVSAALVGRILRRNCRHVELPPRDGEPAKVISSCGLWPLAA</sequence>
<organism evidence="1 2">
    <name type="scientific">Polarella glacialis</name>
    <name type="common">Dinoflagellate</name>
    <dbReference type="NCBI Taxonomy" id="89957"/>
    <lineage>
        <taxon>Eukaryota</taxon>
        <taxon>Sar</taxon>
        <taxon>Alveolata</taxon>
        <taxon>Dinophyceae</taxon>
        <taxon>Suessiales</taxon>
        <taxon>Suessiaceae</taxon>
        <taxon>Polarella</taxon>
    </lineage>
</organism>
<gene>
    <name evidence="1" type="ORF">PGLA1383_LOCUS18586</name>
</gene>
<accession>A0A813EI39</accession>
<evidence type="ECO:0000313" key="2">
    <source>
        <dbReference type="Proteomes" id="UP000654075"/>
    </source>
</evidence>
<proteinExistence type="predicted"/>
<protein>
    <submittedName>
        <fullName evidence="1">Uncharacterized protein</fullName>
    </submittedName>
</protein>
<keyword evidence="2" id="KW-1185">Reference proteome</keyword>
<name>A0A813EI39_POLGL</name>
<reference evidence="1" key="1">
    <citation type="submission" date="2021-02" db="EMBL/GenBank/DDBJ databases">
        <authorList>
            <person name="Dougan E. K."/>
            <person name="Rhodes N."/>
            <person name="Thang M."/>
            <person name="Chan C."/>
        </authorList>
    </citation>
    <scope>NUCLEOTIDE SEQUENCE</scope>
</reference>
<dbReference type="Proteomes" id="UP000654075">
    <property type="component" value="Unassembled WGS sequence"/>
</dbReference>
<dbReference type="AlphaFoldDB" id="A0A813EI39"/>
<comment type="caution">
    <text evidence="1">The sequence shown here is derived from an EMBL/GenBank/DDBJ whole genome shotgun (WGS) entry which is preliminary data.</text>
</comment>